<evidence type="ECO:0000313" key="2">
    <source>
        <dbReference type="EMBL" id="KAF5888492.1"/>
    </source>
</evidence>
<reference evidence="2" key="1">
    <citation type="submission" date="2020-07" db="EMBL/GenBank/DDBJ databases">
        <title>Clarias magur genome sequencing, assembly and annotation.</title>
        <authorList>
            <person name="Kushwaha B."/>
            <person name="Kumar R."/>
            <person name="Das P."/>
            <person name="Joshi C.G."/>
            <person name="Kumar D."/>
            <person name="Nagpure N.S."/>
            <person name="Pandey M."/>
            <person name="Agarwal S."/>
            <person name="Srivastava S."/>
            <person name="Singh M."/>
            <person name="Sahoo L."/>
            <person name="Jayasankar P."/>
            <person name="Meher P.K."/>
            <person name="Koringa P.G."/>
            <person name="Iquebal M.A."/>
            <person name="Das S.P."/>
            <person name="Bit A."/>
            <person name="Patnaik S."/>
            <person name="Patel N."/>
            <person name="Shah T.M."/>
            <person name="Hinsu A."/>
            <person name="Jena J.K."/>
        </authorList>
    </citation>
    <scope>NUCLEOTIDE SEQUENCE</scope>
    <source>
        <strain evidence="2">CIFAMagur01</strain>
        <tissue evidence="2">Testis</tissue>
    </source>
</reference>
<comment type="caution">
    <text evidence="2">The sequence shown here is derived from an EMBL/GenBank/DDBJ whole genome shotgun (WGS) entry which is preliminary data.</text>
</comment>
<feature type="non-terminal residue" evidence="2">
    <location>
        <position position="66"/>
    </location>
</feature>
<feature type="compositionally biased region" description="Basic and acidic residues" evidence="1">
    <location>
        <begin position="49"/>
        <end position="66"/>
    </location>
</feature>
<dbReference type="EMBL" id="QNUK01000974">
    <property type="protein sequence ID" value="KAF5888492.1"/>
    <property type="molecule type" value="Genomic_DNA"/>
</dbReference>
<name>A0A8J4T4P2_CLAMG</name>
<evidence type="ECO:0000313" key="3">
    <source>
        <dbReference type="Proteomes" id="UP000727407"/>
    </source>
</evidence>
<evidence type="ECO:0000256" key="1">
    <source>
        <dbReference type="SAM" id="MobiDB-lite"/>
    </source>
</evidence>
<protein>
    <submittedName>
        <fullName evidence="2">Uncharacterized protein</fullName>
    </submittedName>
</protein>
<feature type="region of interest" description="Disordered" evidence="1">
    <location>
        <begin position="1"/>
        <end position="66"/>
    </location>
</feature>
<gene>
    <name evidence="2" type="ORF">DAT39_021797</name>
</gene>
<dbReference type="Proteomes" id="UP000727407">
    <property type="component" value="Unassembled WGS sequence"/>
</dbReference>
<dbReference type="AlphaFoldDB" id="A0A8J4T4P2"/>
<sequence>KGNEEDGGITQAVQDKKKTQQSSAQTNKKKKILRWTVHITEKISSTETGRTKEILSTHPKETHSEG</sequence>
<organism evidence="2 3">
    <name type="scientific">Clarias magur</name>
    <name type="common">Asian catfish</name>
    <name type="synonym">Macropteronotus magur</name>
    <dbReference type="NCBI Taxonomy" id="1594786"/>
    <lineage>
        <taxon>Eukaryota</taxon>
        <taxon>Metazoa</taxon>
        <taxon>Chordata</taxon>
        <taxon>Craniata</taxon>
        <taxon>Vertebrata</taxon>
        <taxon>Euteleostomi</taxon>
        <taxon>Actinopterygii</taxon>
        <taxon>Neopterygii</taxon>
        <taxon>Teleostei</taxon>
        <taxon>Ostariophysi</taxon>
        <taxon>Siluriformes</taxon>
        <taxon>Clariidae</taxon>
        <taxon>Clarias</taxon>
    </lineage>
</organism>
<accession>A0A8J4T4P2</accession>
<proteinExistence type="predicted"/>
<keyword evidence="3" id="KW-1185">Reference proteome</keyword>
<feature type="non-terminal residue" evidence="2">
    <location>
        <position position="1"/>
    </location>
</feature>